<reference evidence="1" key="1">
    <citation type="submission" date="2014-11" db="EMBL/GenBank/DDBJ databases">
        <authorList>
            <person name="Amaro Gonzalez C."/>
        </authorList>
    </citation>
    <scope>NUCLEOTIDE SEQUENCE</scope>
</reference>
<name>A0A0E9XRZ7_ANGAN</name>
<protein>
    <submittedName>
        <fullName evidence="1">Uncharacterized protein</fullName>
    </submittedName>
</protein>
<sequence>MLGWARSIVTIFLNEGETNNYILKQIVCIQVHLASLH</sequence>
<dbReference type="EMBL" id="GBXM01004124">
    <property type="protein sequence ID" value="JAI04454.1"/>
    <property type="molecule type" value="Transcribed_RNA"/>
</dbReference>
<dbReference type="AlphaFoldDB" id="A0A0E9XRZ7"/>
<organism evidence="1">
    <name type="scientific">Anguilla anguilla</name>
    <name type="common">European freshwater eel</name>
    <name type="synonym">Muraena anguilla</name>
    <dbReference type="NCBI Taxonomy" id="7936"/>
    <lineage>
        <taxon>Eukaryota</taxon>
        <taxon>Metazoa</taxon>
        <taxon>Chordata</taxon>
        <taxon>Craniata</taxon>
        <taxon>Vertebrata</taxon>
        <taxon>Euteleostomi</taxon>
        <taxon>Actinopterygii</taxon>
        <taxon>Neopterygii</taxon>
        <taxon>Teleostei</taxon>
        <taxon>Anguilliformes</taxon>
        <taxon>Anguillidae</taxon>
        <taxon>Anguilla</taxon>
    </lineage>
</organism>
<proteinExistence type="predicted"/>
<evidence type="ECO:0000313" key="1">
    <source>
        <dbReference type="EMBL" id="JAI04454.1"/>
    </source>
</evidence>
<accession>A0A0E9XRZ7</accession>
<reference evidence="1" key="2">
    <citation type="journal article" date="2015" name="Fish Shellfish Immunol.">
        <title>Early steps in the European eel (Anguilla anguilla)-Vibrio vulnificus interaction in the gills: Role of the RtxA13 toxin.</title>
        <authorList>
            <person name="Callol A."/>
            <person name="Pajuelo D."/>
            <person name="Ebbesson L."/>
            <person name="Teles M."/>
            <person name="MacKenzie S."/>
            <person name="Amaro C."/>
        </authorList>
    </citation>
    <scope>NUCLEOTIDE SEQUENCE</scope>
</reference>